<dbReference type="EMBL" id="BMJT01000017">
    <property type="protein sequence ID" value="GGG33860.1"/>
    <property type="molecule type" value="Genomic_DNA"/>
</dbReference>
<organism evidence="2 3">
    <name type="scientific">Lysinibacillus alkalisoli</name>
    <dbReference type="NCBI Taxonomy" id="1911548"/>
    <lineage>
        <taxon>Bacteria</taxon>
        <taxon>Bacillati</taxon>
        <taxon>Bacillota</taxon>
        <taxon>Bacilli</taxon>
        <taxon>Bacillales</taxon>
        <taxon>Bacillaceae</taxon>
        <taxon>Lysinibacillus</taxon>
    </lineage>
</organism>
<dbReference type="Gene3D" id="1.10.10.2910">
    <property type="match status" value="1"/>
</dbReference>
<dbReference type="InterPro" id="IPR013610">
    <property type="entry name" value="ArdC_N"/>
</dbReference>
<feature type="domain" description="N-terminal" evidence="1">
    <location>
        <begin position="28"/>
        <end position="109"/>
    </location>
</feature>
<evidence type="ECO:0000259" key="1">
    <source>
        <dbReference type="Pfam" id="PF08401"/>
    </source>
</evidence>
<comment type="caution">
    <text evidence="2">The sequence shown here is derived from an EMBL/GenBank/DDBJ whole genome shotgun (WGS) entry which is preliminary data.</text>
</comment>
<dbReference type="AlphaFoldDB" id="A0A917LK28"/>
<name>A0A917LK28_9BACI</name>
<dbReference type="GO" id="GO:0003697">
    <property type="term" value="F:single-stranded DNA binding"/>
    <property type="evidence" value="ECO:0007669"/>
    <property type="project" value="InterPro"/>
</dbReference>
<sequence>MPDDYVAMLTDKVQEQLLQFANEEDFKQYLRFLPNMSQYSLENQLLIYTQNPNARHLAGFQAWKQQGRAVTRGERAIRIRAPIFEPREVRDTTKQANAEAKVVPFLVGYKWVSVFDIAQTTGPEVKRANDFVNSHFASNEQAAMLYGRLKDYLNEMTPLTITSQAYTLAESRGYYVRGDERIVINEAEPSGVAKLKTLFHEYAHAQMHHTNSAYINLPRGHKEAQAEAVAYSMMAHLGFDTSGYSLGYIATWAKSPETMKQALKEIRETLQQTIPIVDRLTYPRLSQNLAQKVNETSQSYSVLLSQAQLRVYLPAIVELHHVTAIEAYDRTTSSIALLKYHPVAKMLFDDQGMLVKTDRLEQRNVLLLNVLDTTNQAKKHFKRFNEQFTLQDGNEGVKLTHNDTGTVIATYADLAEGKHKVNQLMTQECVLQGREMGVANTTNKLSVGNIDV</sequence>
<dbReference type="Pfam" id="PF08401">
    <property type="entry name" value="ArdcN"/>
    <property type="match status" value="1"/>
</dbReference>
<reference evidence="2" key="1">
    <citation type="journal article" date="2014" name="Int. J. Syst. Evol. Microbiol.">
        <title>Complete genome sequence of Corynebacterium casei LMG S-19264T (=DSM 44701T), isolated from a smear-ripened cheese.</title>
        <authorList>
            <consortium name="US DOE Joint Genome Institute (JGI-PGF)"/>
            <person name="Walter F."/>
            <person name="Albersmeier A."/>
            <person name="Kalinowski J."/>
            <person name="Ruckert C."/>
        </authorList>
    </citation>
    <scope>NUCLEOTIDE SEQUENCE</scope>
    <source>
        <strain evidence="2">CGMCC 1.15760</strain>
    </source>
</reference>
<proteinExistence type="predicted"/>
<evidence type="ECO:0000313" key="3">
    <source>
        <dbReference type="Proteomes" id="UP000616608"/>
    </source>
</evidence>
<reference evidence="2" key="2">
    <citation type="submission" date="2020-09" db="EMBL/GenBank/DDBJ databases">
        <authorList>
            <person name="Sun Q."/>
            <person name="Zhou Y."/>
        </authorList>
    </citation>
    <scope>NUCLEOTIDE SEQUENCE</scope>
    <source>
        <strain evidence="2">CGMCC 1.15760</strain>
    </source>
</reference>
<dbReference type="Proteomes" id="UP000616608">
    <property type="component" value="Unassembled WGS sequence"/>
</dbReference>
<evidence type="ECO:0000313" key="2">
    <source>
        <dbReference type="EMBL" id="GGG33860.1"/>
    </source>
</evidence>
<protein>
    <recommendedName>
        <fullName evidence="1">N-terminal domain-containing protein</fullName>
    </recommendedName>
</protein>
<dbReference type="RefSeq" id="WP_188615959.1">
    <property type="nucleotide sequence ID" value="NZ_BMJT01000017.1"/>
</dbReference>
<accession>A0A917LK28</accession>
<gene>
    <name evidence="2" type="ORF">GCM10007425_30710</name>
</gene>
<keyword evidence="3" id="KW-1185">Reference proteome</keyword>